<dbReference type="GO" id="GO:0050660">
    <property type="term" value="F:flavin adenine dinucleotide binding"/>
    <property type="evidence" value="ECO:0007669"/>
    <property type="project" value="TreeGrafter"/>
</dbReference>
<comment type="cofactor">
    <cofactor evidence="1">
        <name>FAD</name>
        <dbReference type="ChEBI" id="CHEBI:57692"/>
    </cofactor>
</comment>
<dbReference type="Pfam" id="PF02852">
    <property type="entry name" value="Pyr_redox_dim"/>
    <property type="match status" value="1"/>
</dbReference>
<evidence type="ECO:0000256" key="6">
    <source>
        <dbReference type="ARBA" id="ARBA00023027"/>
    </source>
</evidence>
<dbReference type="AlphaFoldDB" id="A0A645HAV9"/>
<reference evidence="9" key="1">
    <citation type="submission" date="2019-08" db="EMBL/GenBank/DDBJ databases">
        <authorList>
            <person name="Kucharzyk K."/>
            <person name="Murdoch R.W."/>
            <person name="Higgins S."/>
            <person name="Loffler F."/>
        </authorList>
    </citation>
    <scope>NUCLEOTIDE SEQUENCE</scope>
</reference>
<dbReference type="PANTHER" id="PTHR22912:SF217">
    <property type="entry name" value="DIHYDROLIPOYL DEHYDROGENASE"/>
    <property type="match status" value="1"/>
</dbReference>
<keyword evidence="5 9" id="KW-0560">Oxidoreductase</keyword>
<organism evidence="9">
    <name type="scientific">bioreactor metagenome</name>
    <dbReference type="NCBI Taxonomy" id="1076179"/>
    <lineage>
        <taxon>unclassified sequences</taxon>
        <taxon>metagenomes</taxon>
        <taxon>ecological metagenomes</taxon>
    </lineage>
</organism>
<evidence type="ECO:0000256" key="5">
    <source>
        <dbReference type="ARBA" id="ARBA00023002"/>
    </source>
</evidence>
<comment type="similarity">
    <text evidence="2">Belongs to the class-I pyridine nucleotide-disulfide oxidoreductase family.</text>
</comment>
<dbReference type="InterPro" id="IPR004099">
    <property type="entry name" value="Pyr_nucl-diS_OxRdtase_dimer"/>
</dbReference>
<keyword evidence="4" id="KW-0274">FAD</keyword>
<accession>A0A645HAV9</accession>
<evidence type="ECO:0000256" key="1">
    <source>
        <dbReference type="ARBA" id="ARBA00001974"/>
    </source>
</evidence>
<dbReference type="InterPro" id="IPR016156">
    <property type="entry name" value="FAD/NAD-linked_Rdtase_dimer_sf"/>
</dbReference>
<dbReference type="EMBL" id="VSSQ01085202">
    <property type="protein sequence ID" value="MPN32933.1"/>
    <property type="molecule type" value="Genomic_DNA"/>
</dbReference>
<feature type="domain" description="Pyridine nucleotide-disulphide oxidoreductase dimerisation" evidence="8">
    <location>
        <begin position="30"/>
        <end position="136"/>
    </location>
</feature>
<keyword evidence="6" id="KW-0520">NAD</keyword>
<feature type="region of interest" description="Disordered" evidence="7">
    <location>
        <begin position="1"/>
        <end position="30"/>
    </location>
</feature>
<evidence type="ECO:0000256" key="7">
    <source>
        <dbReference type="SAM" id="MobiDB-lite"/>
    </source>
</evidence>
<proteinExistence type="inferred from homology"/>
<evidence type="ECO:0000256" key="3">
    <source>
        <dbReference type="ARBA" id="ARBA00022630"/>
    </source>
</evidence>
<evidence type="ECO:0000256" key="4">
    <source>
        <dbReference type="ARBA" id="ARBA00022827"/>
    </source>
</evidence>
<dbReference type="Gene3D" id="3.30.390.30">
    <property type="match status" value="1"/>
</dbReference>
<evidence type="ECO:0000313" key="9">
    <source>
        <dbReference type="EMBL" id="MPN32933.1"/>
    </source>
</evidence>
<name>A0A645HAV9_9ZZZZ</name>
<dbReference type="FunFam" id="3.30.390.30:FF:000001">
    <property type="entry name" value="Dihydrolipoyl dehydrogenase"/>
    <property type="match status" value="1"/>
</dbReference>
<sequence>MLAHTASRQGEIAAENAMGKNSRYEGRTSPSCIYTMPETASVGLTEEEAVQENIPINISRFPLAANGKALIMGGEEGMIKLIFGKEFGEILGAHIIGPRATDMIGELALAIGLEVTADELITTIHAHPTLSEAIRECAMGAQNRAIHIMNR</sequence>
<dbReference type="PRINTS" id="PR00411">
    <property type="entry name" value="PNDRDTASEI"/>
</dbReference>
<dbReference type="GO" id="GO:0004148">
    <property type="term" value="F:dihydrolipoyl dehydrogenase (NADH) activity"/>
    <property type="evidence" value="ECO:0007669"/>
    <property type="project" value="UniProtKB-EC"/>
</dbReference>
<gene>
    <name evidence="9" type="primary">lpd_23</name>
    <name evidence="9" type="ORF">SDC9_180416</name>
</gene>
<dbReference type="EC" id="1.8.1.4" evidence="9"/>
<keyword evidence="3" id="KW-0285">Flavoprotein</keyword>
<dbReference type="SUPFAM" id="SSF55424">
    <property type="entry name" value="FAD/NAD-linked reductases, dimerisation (C-terminal) domain"/>
    <property type="match status" value="1"/>
</dbReference>
<dbReference type="GO" id="GO:0006103">
    <property type="term" value="P:2-oxoglutarate metabolic process"/>
    <property type="evidence" value="ECO:0007669"/>
    <property type="project" value="TreeGrafter"/>
</dbReference>
<dbReference type="PANTHER" id="PTHR22912">
    <property type="entry name" value="DISULFIDE OXIDOREDUCTASE"/>
    <property type="match status" value="1"/>
</dbReference>
<evidence type="ECO:0000256" key="2">
    <source>
        <dbReference type="ARBA" id="ARBA00007532"/>
    </source>
</evidence>
<dbReference type="InterPro" id="IPR050151">
    <property type="entry name" value="Class-I_Pyr_Nuc-Dis_Oxidored"/>
</dbReference>
<comment type="caution">
    <text evidence="9">The sequence shown here is derived from an EMBL/GenBank/DDBJ whole genome shotgun (WGS) entry which is preliminary data.</text>
</comment>
<protein>
    <submittedName>
        <fullName evidence="9">Dihydrolipoyl dehydrogenase</fullName>
        <ecNumber evidence="9">1.8.1.4</ecNumber>
    </submittedName>
</protein>
<evidence type="ECO:0000259" key="8">
    <source>
        <dbReference type="Pfam" id="PF02852"/>
    </source>
</evidence>